<feature type="compositionally biased region" description="Basic and acidic residues" evidence="1">
    <location>
        <begin position="135"/>
        <end position="155"/>
    </location>
</feature>
<gene>
    <name evidence="2" type="ORF">L3X38_042074</name>
</gene>
<feature type="region of interest" description="Disordered" evidence="1">
    <location>
        <begin position="135"/>
        <end position="166"/>
    </location>
</feature>
<dbReference type="Proteomes" id="UP001054821">
    <property type="component" value="Chromosome 8"/>
</dbReference>
<sequence length="177" mass="19682">MEPVQTGPVRFLTDFGLFGQLDFFPVWFGVVRLGFPAGEVIVTSIIAAGDLELPSGDEEGETQVEQPAAEVTSSGRKNKRKELAPVYETESPPHPPAKFKRLRKRTVVEYVATEEPAAVPTTTFGTDEELRKAFEAVEEEKERGEEEKPHEKTKEVEEEEEIPAEVIAESIALAQKQ</sequence>
<evidence type="ECO:0000256" key="1">
    <source>
        <dbReference type="SAM" id="MobiDB-lite"/>
    </source>
</evidence>
<dbReference type="AlphaFoldDB" id="A0AAD4UTV8"/>
<feature type="region of interest" description="Disordered" evidence="1">
    <location>
        <begin position="53"/>
        <end position="99"/>
    </location>
</feature>
<accession>A0AAD4UTV8</accession>
<protein>
    <submittedName>
        <fullName evidence="2">Uncharacterized protein</fullName>
    </submittedName>
</protein>
<proteinExistence type="predicted"/>
<comment type="caution">
    <text evidence="2">The sequence shown here is derived from an EMBL/GenBank/DDBJ whole genome shotgun (WGS) entry which is preliminary data.</text>
</comment>
<reference evidence="2 3" key="1">
    <citation type="journal article" date="2022" name="G3 (Bethesda)">
        <title>Whole-genome sequence and methylome profiling of the almond [Prunus dulcis (Mill.) D.A. Webb] cultivar 'Nonpareil'.</title>
        <authorList>
            <person name="D'Amico-Willman K.M."/>
            <person name="Ouma W.Z."/>
            <person name="Meulia T."/>
            <person name="Sideli G.M."/>
            <person name="Gradziel T.M."/>
            <person name="Fresnedo-Ramirez J."/>
        </authorList>
    </citation>
    <scope>NUCLEOTIDE SEQUENCE [LARGE SCALE GENOMIC DNA]</scope>
    <source>
        <strain evidence="2">Clone GOH B32 T37-40</strain>
    </source>
</reference>
<keyword evidence="3" id="KW-1185">Reference proteome</keyword>
<dbReference type="EMBL" id="JAJFAZ020000008">
    <property type="protein sequence ID" value="KAI5312900.1"/>
    <property type="molecule type" value="Genomic_DNA"/>
</dbReference>
<organism evidence="2 3">
    <name type="scientific">Prunus dulcis</name>
    <name type="common">Almond</name>
    <name type="synonym">Amygdalus dulcis</name>
    <dbReference type="NCBI Taxonomy" id="3755"/>
    <lineage>
        <taxon>Eukaryota</taxon>
        <taxon>Viridiplantae</taxon>
        <taxon>Streptophyta</taxon>
        <taxon>Embryophyta</taxon>
        <taxon>Tracheophyta</taxon>
        <taxon>Spermatophyta</taxon>
        <taxon>Magnoliopsida</taxon>
        <taxon>eudicotyledons</taxon>
        <taxon>Gunneridae</taxon>
        <taxon>Pentapetalae</taxon>
        <taxon>rosids</taxon>
        <taxon>fabids</taxon>
        <taxon>Rosales</taxon>
        <taxon>Rosaceae</taxon>
        <taxon>Amygdaloideae</taxon>
        <taxon>Amygdaleae</taxon>
        <taxon>Prunus</taxon>
    </lineage>
</organism>
<evidence type="ECO:0000313" key="2">
    <source>
        <dbReference type="EMBL" id="KAI5312900.1"/>
    </source>
</evidence>
<evidence type="ECO:0000313" key="3">
    <source>
        <dbReference type="Proteomes" id="UP001054821"/>
    </source>
</evidence>
<name>A0AAD4UTV8_PRUDU</name>